<organism evidence="2 3">
    <name type="scientific">Sporosarcina limicola</name>
    <dbReference type="NCBI Taxonomy" id="34101"/>
    <lineage>
        <taxon>Bacteria</taxon>
        <taxon>Bacillati</taxon>
        <taxon>Bacillota</taxon>
        <taxon>Bacilli</taxon>
        <taxon>Bacillales</taxon>
        <taxon>Caryophanaceae</taxon>
        <taxon>Sporosarcina</taxon>
    </lineage>
</organism>
<dbReference type="RefSeq" id="WP_192597364.1">
    <property type="nucleotide sequence ID" value="NZ_JADBEL010000002.1"/>
</dbReference>
<comment type="caution">
    <text evidence="2">The sequence shown here is derived from an EMBL/GenBank/DDBJ whole genome shotgun (WGS) entry which is preliminary data.</text>
</comment>
<sequence>MYGELIIVLNMLFNYAILLFANKVGNVETTRRRLVFASFVGSVPVTLFPTSFVAIIASFFGMTMSAFGKAFEPWRKSATMVVIGAVFAGGLLTALQFRINLTNSTLTVLSYALVAYVALFLMKRKWLDVRTARSVSSLRASSILRIWNSEIEVDVFVDSGNGCTEPLSGAPVHFVSFDKVLKYLPGDLVEPLLAWDHCGSPMMTKFPSAYHKEIRLIRLLTVQGQSWAVGFKFEEWTIVDGGKLQPGYIVLTKNDRRYPDGAEAILHVSAMESTIEEGGKVHAA</sequence>
<evidence type="ECO:0000313" key="2">
    <source>
        <dbReference type="EMBL" id="MBE1553549.1"/>
    </source>
</evidence>
<feature type="transmembrane region" description="Helical" evidence="1">
    <location>
        <begin position="79"/>
        <end position="99"/>
    </location>
</feature>
<evidence type="ECO:0000256" key="1">
    <source>
        <dbReference type="SAM" id="Phobius"/>
    </source>
</evidence>
<gene>
    <name evidence="2" type="ORF">H4683_000623</name>
</gene>
<dbReference type="GO" id="GO:0004190">
    <property type="term" value="F:aspartic-type endopeptidase activity"/>
    <property type="evidence" value="ECO:0007669"/>
    <property type="project" value="InterPro"/>
</dbReference>
<evidence type="ECO:0000313" key="3">
    <source>
        <dbReference type="Proteomes" id="UP000658225"/>
    </source>
</evidence>
<proteinExistence type="predicted"/>
<feature type="transmembrane region" description="Helical" evidence="1">
    <location>
        <begin position="105"/>
        <end position="122"/>
    </location>
</feature>
<dbReference type="EC" id="3.4.23.-" evidence="2"/>
<dbReference type="Pfam" id="PF03419">
    <property type="entry name" value="Peptidase_U4"/>
    <property type="match status" value="1"/>
</dbReference>
<feature type="transmembrane region" description="Helical" evidence="1">
    <location>
        <begin position="45"/>
        <end position="67"/>
    </location>
</feature>
<protein>
    <submittedName>
        <fullName evidence="2">Stage II sporulation protein GA (Sporulation sigma-E factor processing peptidase)</fullName>
        <ecNumber evidence="2">3.4.23.-</ecNumber>
    </submittedName>
</protein>
<dbReference type="GO" id="GO:0006508">
    <property type="term" value="P:proteolysis"/>
    <property type="evidence" value="ECO:0007669"/>
    <property type="project" value="InterPro"/>
</dbReference>
<dbReference type="EMBL" id="JADBEL010000002">
    <property type="protein sequence ID" value="MBE1553549.1"/>
    <property type="molecule type" value="Genomic_DNA"/>
</dbReference>
<keyword evidence="1" id="KW-0472">Membrane</keyword>
<feature type="transmembrane region" description="Helical" evidence="1">
    <location>
        <begin position="7"/>
        <end position="25"/>
    </location>
</feature>
<keyword evidence="3" id="KW-1185">Reference proteome</keyword>
<accession>A0A927MF23</accession>
<name>A0A927MF23_9BACL</name>
<dbReference type="InterPro" id="IPR005081">
    <property type="entry name" value="SpoIIGA"/>
</dbReference>
<keyword evidence="2" id="KW-0378">Hydrolase</keyword>
<reference evidence="2" key="1">
    <citation type="submission" date="2020-10" db="EMBL/GenBank/DDBJ databases">
        <title>Genomic Encyclopedia of Type Strains, Phase IV (KMG-IV): sequencing the most valuable type-strain genomes for metagenomic binning, comparative biology and taxonomic classification.</title>
        <authorList>
            <person name="Goeker M."/>
        </authorList>
    </citation>
    <scope>NUCLEOTIDE SEQUENCE</scope>
    <source>
        <strain evidence="2">DSM 13886</strain>
    </source>
</reference>
<keyword evidence="1" id="KW-0812">Transmembrane</keyword>
<dbReference type="Proteomes" id="UP000658225">
    <property type="component" value="Unassembled WGS sequence"/>
</dbReference>
<keyword evidence="1" id="KW-1133">Transmembrane helix</keyword>
<dbReference type="GO" id="GO:0030436">
    <property type="term" value="P:asexual sporulation"/>
    <property type="evidence" value="ECO:0007669"/>
    <property type="project" value="InterPro"/>
</dbReference>
<dbReference type="AlphaFoldDB" id="A0A927MF23"/>